<dbReference type="Proteomes" id="UP000186601">
    <property type="component" value="Unassembled WGS sequence"/>
</dbReference>
<dbReference type="PROSITE" id="PS51767">
    <property type="entry name" value="PEPTIDASE_A1"/>
    <property type="match status" value="1"/>
</dbReference>
<dbReference type="Gene3D" id="2.40.70.10">
    <property type="entry name" value="Acid Proteases"/>
    <property type="match status" value="2"/>
</dbReference>
<proteinExistence type="inferred from homology"/>
<feature type="signal peptide" evidence="2">
    <location>
        <begin position="1"/>
        <end position="18"/>
    </location>
</feature>
<dbReference type="STRING" id="98765.A0A2R6NMA9"/>
<dbReference type="AlphaFoldDB" id="A0A2R6NMA9"/>
<dbReference type="InterPro" id="IPR001461">
    <property type="entry name" value="Aspartic_peptidase_A1"/>
</dbReference>
<dbReference type="GO" id="GO:0004190">
    <property type="term" value="F:aspartic-type endopeptidase activity"/>
    <property type="evidence" value="ECO:0007669"/>
    <property type="project" value="InterPro"/>
</dbReference>
<evidence type="ECO:0000313" key="5">
    <source>
        <dbReference type="Proteomes" id="UP000186601"/>
    </source>
</evidence>
<evidence type="ECO:0000256" key="1">
    <source>
        <dbReference type="ARBA" id="ARBA00007447"/>
    </source>
</evidence>
<dbReference type="CDD" id="cd05471">
    <property type="entry name" value="pepsin_like"/>
    <property type="match status" value="1"/>
</dbReference>
<accession>A0A2R6NMA9</accession>
<sequence length="523" mass="55625">MLVLPGLLLLISCQVIAGDIPEKTRGNHLPLIRREVKRAGGHAHLGRRGGGTAEIGVGDYLDLANQQVELLYGDSRTGTRAVGPIGNDTAGIAGLVIQDQYLAAIVETNTTVLETGSAGILGFGFPAISVLWRQLLQAQLNNDPPSKRAEGRNLVARIFPDFNFRRPTFPSFEFLLPPSHAHTKRQNATLLSSAEVIASFATYGPLFTRLISQNMVESPMFAITLQRDTVDIGGNVGSLSIGELPNGIQTDSLTWVPLRAYTPQEGGLPPAPEAPNEVYPLVWEIPIDDVYFDDVKLPRSSLSPPSISLSALIDTGNSLIRGPQDVIAQIHSSLGGEDFDCGMPHNLTFQIGGKLFSVDPRDFIHQSFTDSVQQCNTALAVTDPPGDGFLYSWSLGDPFLKSALAAFHYGNLTHPSQDPPRIGLLSTIPTDAAERLRQAVSAATEEGSGNFPATSQPAPSGTFVATGAGVGGVPQATHVPPDLNGSEPSSTNGAVYTAWSGAAWSPIWGTFGISILSFFCLVL</sequence>
<evidence type="ECO:0000256" key="2">
    <source>
        <dbReference type="SAM" id="SignalP"/>
    </source>
</evidence>
<dbReference type="GO" id="GO:0006508">
    <property type="term" value="P:proteolysis"/>
    <property type="evidence" value="ECO:0007669"/>
    <property type="project" value="InterPro"/>
</dbReference>
<protein>
    <recommendedName>
        <fullName evidence="3">Peptidase A1 domain-containing protein</fullName>
    </recommendedName>
</protein>
<reference evidence="4 5" key="1">
    <citation type="submission" date="2018-02" db="EMBL/GenBank/DDBJ databases">
        <title>Genome sequence of the basidiomycete white-rot fungus Phlebia centrifuga.</title>
        <authorList>
            <person name="Granchi Z."/>
            <person name="Peng M."/>
            <person name="de Vries R.P."/>
            <person name="Hilden K."/>
            <person name="Makela M.R."/>
            <person name="Grigoriev I."/>
            <person name="Riley R."/>
        </authorList>
    </citation>
    <scope>NUCLEOTIDE SEQUENCE [LARGE SCALE GENOMIC DNA]</scope>
    <source>
        <strain evidence="4 5">FBCC195</strain>
    </source>
</reference>
<dbReference type="InterPro" id="IPR034164">
    <property type="entry name" value="Pepsin-like_dom"/>
</dbReference>
<keyword evidence="5" id="KW-1185">Reference proteome</keyword>
<gene>
    <name evidence="4" type="ORF">PHLCEN_2v10640</name>
</gene>
<evidence type="ECO:0000259" key="3">
    <source>
        <dbReference type="PROSITE" id="PS51767"/>
    </source>
</evidence>
<dbReference type="SUPFAM" id="SSF50630">
    <property type="entry name" value="Acid proteases"/>
    <property type="match status" value="1"/>
</dbReference>
<dbReference type="PANTHER" id="PTHR47966:SF51">
    <property type="entry name" value="BETA-SITE APP-CLEAVING ENZYME, ISOFORM A-RELATED"/>
    <property type="match status" value="1"/>
</dbReference>
<name>A0A2R6NMA9_9APHY</name>
<dbReference type="Pfam" id="PF00026">
    <property type="entry name" value="Asp"/>
    <property type="match status" value="2"/>
</dbReference>
<dbReference type="OrthoDB" id="3089at2759"/>
<keyword evidence="2" id="KW-0732">Signal</keyword>
<comment type="caution">
    <text evidence="4">The sequence shown here is derived from an EMBL/GenBank/DDBJ whole genome shotgun (WGS) entry which is preliminary data.</text>
</comment>
<comment type="similarity">
    <text evidence="1">Belongs to the peptidase A1 family.</text>
</comment>
<feature type="chain" id="PRO_5015362153" description="Peptidase A1 domain-containing protein" evidence="2">
    <location>
        <begin position="19"/>
        <end position="523"/>
    </location>
</feature>
<dbReference type="EMBL" id="MLYV02001070">
    <property type="protein sequence ID" value="PSR73528.1"/>
    <property type="molecule type" value="Genomic_DNA"/>
</dbReference>
<dbReference type="InterPro" id="IPR021109">
    <property type="entry name" value="Peptidase_aspartic_dom_sf"/>
</dbReference>
<dbReference type="PANTHER" id="PTHR47966">
    <property type="entry name" value="BETA-SITE APP-CLEAVING ENZYME, ISOFORM A-RELATED"/>
    <property type="match status" value="1"/>
</dbReference>
<organism evidence="4 5">
    <name type="scientific">Hermanssonia centrifuga</name>
    <dbReference type="NCBI Taxonomy" id="98765"/>
    <lineage>
        <taxon>Eukaryota</taxon>
        <taxon>Fungi</taxon>
        <taxon>Dikarya</taxon>
        <taxon>Basidiomycota</taxon>
        <taxon>Agaricomycotina</taxon>
        <taxon>Agaricomycetes</taxon>
        <taxon>Polyporales</taxon>
        <taxon>Meruliaceae</taxon>
        <taxon>Hermanssonia</taxon>
    </lineage>
</organism>
<feature type="domain" description="Peptidase A1" evidence="3">
    <location>
        <begin position="1"/>
        <end position="425"/>
    </location>
</feature>
<dbReference type="InterPro" id="IPR033121">
    <property type="entry name" value="PEPTIDASE_A1"/>
</dbReference>
<evidence type="ECO:0000313" key="4">
    <source>
        <dbReference type="EMBL" id="PSR73528.1"/>
    </source>
</evidence>